<keyword evidence="3" id="KW-0479">Metal-binding</keyword>
<evidence type="ECO:0000256" key="3">
    <source>
        <dbReference type="ARBA" id="ARBA00022723"/>
    </source>
</evidence>
<dbReference type="CDD" id="cd24067">
    <property type="entry name" value="ASKHA_NBD_ROK_BsFRK-like"/>
    <property type="match status" value="1"/>
</dbReference>
<dbReference type="InterPro" id="IPR043129">
    <property type="entry name" value="ATPase_NBD"/>
</dbReference>
<name>A0ABT4CQ63_9CLOT</name>
<comment type="cofactor">
    <cofactor evidence="1">
        <name>Mg(2+)</name>
        <dbReference type="ChEBI" id="CHEBI:18420"/>
    </cofactor>
</comment>
<dbReference type="InterPro" id="IPR000600">
    <property type="entry name" value="ROK"/>
</dbReference>
<dbReference type="Proteomes" id="UP001079657">
    <property type="component" value="Unassembled WGS sequence"/>
</dbReference>
<evidence type="ECO:0000256" key="2">
    <source>
        <dbReference type="ARBA" id="ARBA00006479"/>
    </source>
</evidence>
<dbReference type="InterPro" id="IPR051804">
    <property type="entry name" value="Carb_Metab_Reg_Kinase/Isom"/>
</dbReference>
<dbReference type="Gene3D" id="3.30.420.40">
    <property type="match status" value="2"/>
</dbReference>
<reference evidence="8" key="1">
    <citation type="submission" date="2022-12" db="EMBL/GenBank/DDBJ databases">
        <authorList>
            <person name="Wang J."/>
        </authorList>
    </citation>
    <scope>NUCLEOTIDE SEQUENCE</scope>
    <source>
        <strain evidence="8">HY-42-06</strain>
    </source>
</reference>
<proteinExistence type="inferred from homology"/>
<dbReference type="EC" id="2.7.1.4" evidence="6"/>
<dbReference type="PROSITE" id="PS01125">
    <property type="entry name" value="ROK"/>
    <property type="match status" value="1"/>
</dbReference>
<accession>A0ABT4CQ63</accession>
<gene>
    <name evidence="8" type="ORF">OXH55_11115</name>
</gene>
<dbReference type="PANTHER" id="PTHR42742">
    <property type="entry name" value="TRANSCRIPTIONAL REPRESSOR MPRA"/>
    <property type="match status" value="1"/>
</dbReference>
<dbReference type="PANTHER" id="PTHR42742:SF3">
    <property type="entry name" value="FRUCTOKINASE"/>
    <property type="match status" value="1"/>
</dbReference>
<keyword evidence="9" id="KW-1185">Reference proteome</keyword>
<protein>
    <recommendedName>
        <fullName evidence="6">fructokinase</fullName>
        <ecNumber evidence="6">2.7.1.4</ecNumber>
    </recommendedName>
</protein>
<evidence type="ECO:0000256" key="7">
    <source>
        <dbReference type="ARBA" id="ARBA00048451"/>
    </source>
</evidence>
<keyword evidence="4" id="KW-0862">Zinc</keyword>
<comment type="similarity">
    <text evidence="2">Belongs to the ROK (NagC/XylR) family.</text>
</comment>
<evidence type="ECO:0000313" key="9">
    <source>
        <dbReference type="Proteomes" id="UP001079657"/>
    </source>
</evidence>
<evidence type="ECO:0000256" key="6">
    <source>
        <dbReference type="ARBA" id="ARBA00038887"/>
    </source>
</evidence>
<evidence type="ECO:0000313" key="8">
    <source>
        <dbReference type="EMBL" id="MCY6371185.1"/>
    </source>
</evidence>
<dbReference type="Pfam" id="PF00480">
    <property type="entry name" value="ROK"/>
    <property type="match status" value="1"/>
</dbReference>
<organism evidence="8 9">
    <name type="scientific">Clostridium ganghwense</name>
    <dbReference type="NCBI Taxonomy" id="312089"/>
    <lineage>
        <taxon>Bacteria</taxon>
        <taxon>Bacillati</taxon>
        <taxon>Bacillota</taxon>
        <taxon>Clostridia</taxon>
        <taxon>Eubacteriales</taxon>
        <taxon>Clostridiaceae</taxon>
        <taxon>Clostridium</taxon>
    </lineage>
</organism>
<evidence type="ECO:0000256" key="1">
    <source>
        <dbReference type="ARBA" id="ARBA00001946"/>
    </source>
</evidence>
<comment type="catalytic activity">
    <reaction evidence="7">
        <text>D-fructose + ATP = D-fructose 6-phosphate + ADP + H(+)</text>
        <dbReference type="Rhea" id="RHEA:16125"/>
        <dbReference type="ChEBI" id="CHEBI:15378"/>
        <dbReference type="ChEBI" id="CHEBI:30616"/>
        <dbReference type="ChEBI" id="CHEBI:37721"/>
        <dbReference type="ChEBI" id="CHEBI:61527"/>
        <dbReference type="ChEBI" id="CHEBI:456216"/>
        <dbReference type="EC" id="2.7.1.4"/>
    </reaction>
</comment>
<dbReference type="InterPro" id="IPR049874">
    <property type="entry name" value="ROK_cs"/>
</dbReference>
<keyword evidence="5" id="KW-0460">Magnesium</keyword>
<evidence type="ECO:0000256" key="4">
    <source>
        <dbReference type="ARBA" id="ARBA00022833"/>
    </source>
</evidence>
<dbReference type="EMBL" id="JAPQES010000003">
    <property type="protein sequence ID" value="MCY6371185.1"/>
    <property type="molecule type" value="Genomic_DNA"/>
</dbReference>
<sequence length="290" mass="31740">MLGAIEAGGTKFVCAVGNEDGEILERIQFPTTTPEETIKKVVDFFKDKNIEALGIGSFGPVDLNEQSSTYGYITSTPKKGWTNYNILGELKKHFNIPMRFDTDVNAAALGEATWGAAKGLKSCIYMTVGTGIGAGALVEGELLHGLLHPEMGHIMLKRYPEDDFEGVCPYHKDCFEGMASGPAIEKRWGVKGSELTSDHQAWDMEAYYIAQALVNFVLILSPEKIIIGGGVMKQKQLFPLIHKYLKEFLNGYVVHNNLDENIDEYVVYPALGDNAGICGALALARTAKNI</sequence>
<dbReference type="SUPFAM" id="SSF53067">
    <property type="entry name" value="Actin-like ATPase domain"/>
    <property type="match status" value="1"/>
</dbReference>
<evidence type="ECO:0000256" key="5">
    <source>
        <dbReference type="ARBA" id="ARBA00022842"/>
    </source>
</evidence>
<comment type="caution">
    <text evidence="8">The sequence shown here is derived from an EMBL/GenBank/DDBJ whole genome shotgun (WGS) entry which is preliminary data.</text>
</comment>